<dbReference type="AlphaFoldDB" id="A0A098G2V0"/>
<reference evidence="2" key="1">
    <citation type="submission" date="2014-09" db="EMBL/GenBank/DDBJ databases">
        <authorList>
            <person name="Gomez-Valero L."/>
        </authorList>
    </citation>
    <scope>NUCLEOTIDE SEQUENCE [LARGE SCALE GENOMIC DNA]</scope>
    <source>
        <strain evidence="2">ATCC700992</strain>
    </source>
</reference>
<gene>
    <name evidence="1" type="ORF">LFA_0345</name>
</gene>
<dbReference type="HOGENOM" id="CLU_2880347_0_0_6"/>
<dbReference type="KEGG" id="lfa:LFA_0345"/>
<evidence type="ECO:0000313" key="1">
    <source>
        <dbReference type="EMBL" id="CEG55815.1"/>
    </source>
</evidence>
<protein>
    <submittedName>
        <fullName evidence="1">Uncharacterized protein</fullName>
    </submittedName>
</protein>
<dbReference type="EMBL" id="LN614827">
    <property type="protein sequence ID" value="CEG55815.1"/>
    <property type="molecule type" value="Genomic_DNA"/>
</dbReference>
<proteinExistence type="predicted"/>
<dbReference type="STRING" id="1212491.LFA_0345"/>
<keyword evidence="2" id="KW-1185">Reference proteome</keyword>
<accession>A0A098G2V0</accession>
<sequence length="63" mass="7157">MELSTCVARYCFVEQTKVSVSIGYSVAEEVNQLTTYVPLRLKTLTEFVIKNKTGHSRLIKVSF</sequence>
<name>A0A098G2V0_9GAMM</name>
<evidence type="ECO:0000313" key="2">
    <source>
        <dbReference type="Proteomes" id="UP000032430"/>
    </source>
</evidence>
<dbReference type="Proteomes" id="UP000032430">
    <property type="component" value="Chromosome I"/>
</dbReference>
<organism evidence="1 2">
    <name type="scientific">Legionella fallonii LLAP-10</name>
    <dbReference type="NCBI Taxonomy" id="1212491"/>
    <lineage>
        <taxon>Bacteria</taxon>
        <taxon>Pseudomonadati</taxon>
        <taxon>Pseudomonadota</taxon>
        <taxon>Gammaproteobacteria</taxon>
        <taxon>Legionellales</taxon>
        <taxon>Legionellaceae</taxon>
        <taxon>Legionella</taxon>
    </lineage>
</organism>